<proteinExistence type="predicted"/>
<gene>
    <name evidence="1" type="ORF">HH308_22955</name>
</gene>
<organism evidence="1 2">
    <name type="scientific">Gordonia asplenii</name>
    <dbReference type="NCBI Taxonomy" id="2725283"/>
    <lineage>
        <taxon>Bacteria</taxon>
        <taxon>Bacillati</taxon>
        <taxon>Actinomycetota</taxon>
        <taxon>Actinomycetes</taxon>
        <taxon>Mycobacteriales</taxon>
        <taxon>Gordoniaceae</taxon>
        <taxon>Gordonia</taxon>
    </lineage>
</organism>
<dbReference type="Proteomes" id="UP000550729">
    <property type="component" value="Unassembled WGS sequence"/>
</dbReference>
<dbReference type="EMBL" id="JABBNB010000030">
    <property type="protein sequence ID" value="NMO04079.1"/>
    <property type="molecule type" value="Genomic_DNA"/>
</dbReference>
<reference evidence="1 2" key="1">
    <citation type="submission" date="2020-04" db="EMBL/GenBank/DDBJ databases">
        <title>Gordonia sp. nov. TBRC 11910.</title>
        <authorList>
            <person name="Suriyachadkun C."/>
        </authorList>
    </citation>
    <scope>NUCLEOTIDE SEQUENCE [LARGE SCALE GENOMIC DNA]</scope>
    <source>
        <strain evidence="1 2">TBRC 11910</strain>
    </source>
</reference>
<dbReference type="AlphaFoldDB" id="A0A848L070"/>
<accession>A0A848L070</accession>
<evidence type="ECO:0008006" key="3">
    <source>
        <dbReference type="Google" id="ProtNLM"/>
    </source>
</evidence>
<evidence type="ECO:0000313" key="2">
    <source>
        <dbReference type="Proteomes" id="UP000550729"/>
    </source>
</evidence>
<comment type="caution">
    <text evidence="1">The sequence shown here is derived from an EMBL/GenBank/DDBJ whole genome shotgun (WGS) entry which is preliminary data.</text>
</comment>
<protein>
    <recommendedName>
        <fullName evidence="3">Knr4/Smi1-like domain-containing protein</fullName>
    </recommendedName>
</protein>
<dbReference type="InterPro" id="IPR037883">
    <property type="entry name" value="Knr4/Smi1-like_sf"/>
</dbReference>
<sequence length="192" mass="21190">MLLRSLHRRAASPGVDALKTLVPPPETATSINWTDVRKRFGLNLPDDYELIVERYGAGRFDGALTVWVPDGRGGDDLFAFATAAAEELEDARDGAPTHLWTEPDGSECAVDLGTGAMMFTPWGAAVGGYYGYWHRNHKDPNKWPVLFTDLDGVWLYHRQGLAQFMVDLLDGKFPCGRLRGGVEHQFLAASPT</sequence>
<name>A0A848L070_9ACTN</name>
<dbReference type="RefSeq" id="WP_170196581.1">
    <property type="nucleotide sequence ID" value="NZ_JABBNB010000030.1"/>
</dbReference>
<evidence type="ECO:0000313" key="1">
    <source>
        <dbReference type="EMBL" id="NMO04079.1"/>
    </source>
</evidence>
<dbReference type="SUPFAM" id="SSF160631">
    <property type="entry name" value="SMI1/KNR4-like"/>
    <property type="match status" value="1"/>
</dbReference>
<keyword evidence="2" id="KW-1185">Reference proteome</keyword>